<comment type="caution">
    <text evidence="1">The sequence shown here is derived from an EMBL/GenBank/DDBJ whole genome shotgun (WGS) entry which is preliminary data.</text>
</comment>
<dbReference type="Proteomes" id="UP000885986">
    <property type="component" value="Unassembled WGS sequence"/>
</dbReference>
<accession>A0A7C2THR2</accession>
<proteinExistence type="predicted"/>
<dbReference type="AlphaFoldDB" id="A0A7C2THR2"/>
<evidence type="ECO:0000313" key="1">
    <source>
        <dbReference type="EMBL" id="HET97283.1"/>
    </source>
</evidence>
<gene>
    <name evidence="1" type="ORF">ENN98_00990</name>
</gene>
<dbReference type="EMBL" id="DSDS01000021">
    <property type="protein sequence ID" value="HET97283.1"/>
    <property type="molecule type" value="Genomic_DNA"/>
</dbReference>
<organism evidence="1">
    <name type="scientific">Desulfurivibrio alkaliphilus</name>
    <dbReference type="NCBI Taxonomy" id="427923"/>
    <lineage>
        <taxon>Bacteria</taxon>
        <taxon>Pseudomonadati</taxon>
        <taxon>Thermodesulfobacteriota</taxon>
        <taxon>Desulfobulbia</taxon>
        <taxon>Desulfobulbales</taxon>
        <taxon>Desulfobulbaceae</taxon>
        <taxon>Desulfurivibrio</taxon>
    </lineage>
</organism>
<reference evidence="1" key="1">
    <citation type="journal article" date="2020" name="mSystems">
        <title>Genome- and Community-Level Interaction Insights into Carbon Utilization and Element Cycling Functions of Hydrothermarchaeota in Hydrothermal Sediment.</title>
        <authorList>
            <person name="Zhou Z."/>
            <person name="Liu Y."/>
            <person name="Xu W."/>
            <person name="Pan J."/>
            <person name="Luo Z.H."/>
            <person name="Li M."/>
        </authorList>
    </citation>
    <scope>NUCLEOTIDE SEQUENCE [LARGE SCALE GENOMIC DNA]</scope>
    <source>
        <strain evidence="1">SpSt-1224</strain>
    </source>
</reference>
<name>A0A7C2THR2_9BACT</name>
<protein>
    <recommendedName>
        <fullName evidence="2">Cytoplasmic protein</fullName>
    </recommendedName>
</protein>
<evidence type="ECO:0008006" key="2">
    <source>
        <dbReference type="Google" id="ProtNLM"/>
    </source>
</evidence>
<sequence length="82" mass="9614">MDNLPTPIPAEAICFGLDRATDEKSLIELLRRFARPQLLATLAPRLTSRELEELVDLTGRLMRQHLNHREYHNLFLDNLEKY</sequence>